<organism evidence="2 3">
    <name type="scientific">Prolixibacter bellariivorans</name>
    <dbReference type="NCBI Taxonomy" id="314319"/>
    <lineage>
        <taxon>Bacteria</taxon>
        <taxon>Pseudomonadati</taxon>
        <taxon>Bacteroidota</taxon>
        <taxon>Bacteroidia</taxon>
        <taxon>Marinilabiliales</taxon>
        <taxon>Prolixibacteraceae</taxon>
        <taxon>Prolixibacter</taxon>
    </lineage>
</organism>
<feature type="domain" description="Type II CBASS E2 protein" evidence="1">
    <location>
        <begin position="66"/>
        <end position="192"/>
    </location>
</feature>
<name>A0A5M4B2Y7_9BACT</name>
<accession>A0A5M4B2Y7</accession>
<evidence type="ECO:0000313" key="2">
    <source>
        <dbReference type="EMBL" id="GET34482.1"/>
    </source>
</evidence>
<dbReference type="AlphaFoldDB" id="A0A5M4B2Y7"/>
<gene>
    <name evidence="2" type="ORF">PbJCM13498_33450</name>
</gene>
<proteinExistence type="predicted"/>
<reference evidence="2 3" key="1">
    <citation type="submission" date="2019-10" db="EMBL/GenBank/DDBJ databases">
        <title>Prolixibacter strains distinguished by the presence of nitrate reductase genes were adept at nitrate-dependent anaerobic corrosion of metallic iron and carbon steel.</title>
        <authorList>
            <person name="Iino T."/>
            <person name="Shono N."/>
            <person name="Ito K."/>
            <person name="Nakamura R."/>
            <person name="Sueoka K."/>
            <person name="Harayama S."/>
            <person name="Ohkuma M."/>
        </authorList>
    </citation>
    <scope>NUCLEOTIDE SEQUENCE [LARGE SCALE GENOMIC DNA]</scope>
    <source>
        <strain evidence="2 3">JCM 13498</strain>
    </source>
</reference>
<dbReference type="RefSeq" id="WP_025866135.1">
    <property type="nucleotide sequence ID" value="NZ_BLAX01000001.1"/>
</dbReference>
<dbReference type="Pfam" id="PF26395">
    <property type="entry name" value="E2-CBASS"/>
    <property type="match status" value="1"/>
</dbReference>
<protein>
    <recommendedName>
        <fullName evidence="1">Type II CBASS E2 protein domain-containing protein</fullName>
    </recommendedName>
</protein>
<comment type="caution">
    <text evidence="2">The sequence shown here is derived from an EMBL/GenBank/DDBJ whole genome shotgun (WGS) entry which is preliminary data.</text>
</comment>
<dbReference type="InterPro" id="IPR058588">
    <property type="entry name" value="E2-CBASS"/>
</dbReference>
<sequence>MPTIRDAAEEARKRLAEKLKKGEKVTIRSNGEVEADGKSGDGIEIPKGKLAYQWYDNDPDLLQEEKLAMARFFPKFKMEKLEDGRLFWHGAVKTKVLNPDNEWYLQVIYQNNHPDNSTYGGSIRVYSVDPDLEELAAEVGGIPHMLRDENNHVFICTARQTDFLASPEESSSAASAIAWAVKWITVFELWLDSKVTTEEFQSHTF</sequence>
<dbReference type="OrthoDB" id="3078798at2"/>
<evidence type="ECO:0000259" key="1">
    <source>
        <dbReference type="Pfam" id="PF26395"/>
    </source>
</evidence>
<dbReference type="Proteomes" id="UP000391834">
    <property type="component" value="Unassembled WGS sequence"/>
</dbReference>
<dbReference type="EMBL" id="BLAX01000001">
    <property type="protein sequence ID" value="GET34482.1"/>
    <property type="molecule type" value="Genomic_DNA"/>
</dbReference>
<keyword evidence="3" id="KW-1185">Reference proteome</keyword>
<evidence type="ECO:0000313" key="3">
    <source>
        <dbReference type="Proteomes" id="UP000391834"/>
    </source>
</evidence>